<dbReference type="PATRIC" id="fig|911238.3.peg.1782"/>
<accession>G5JKM2</accession>
<comment type="caution">
    <text evidence="2">The sequence shown here is derived from an EMBL/GenBank/DDBJ whole genome shotgun (WGS) entry which is preliminary data.</text>
</comment>
<dbReference type="Gene3D" id="3.40.50.850">
    <property type="entry name" value="Isochorismatase-like"/>
    <property type="match status" value="1"/>
</dbReference>
<evidence type="ECO:0000259" key="1">
    <source>
        <dbReference type="Pfam" id="PF00857"/>
    </source>
</evidence>
<evidence type="ECO:0000313" key="2">
    <source>
        <dbReference type="EMBL" id="EHJ07253.1"/>
    </source>
</evidence>
<proteinExistence type="predicted"/>
<dbReference type="Pfam" id="PF00857">
    <property type="entry name" value="Isochorismatase"/>
    <property type="match status" value="1"/>
</dbReference>
<dbReference type="CDD" id="cd00431">
    <property type="entry name" value="cysteine_hydrolases"/>
    <property type="match status" value="1"/>
</dbReference>
<dbReference type="EMBL" id="AEUN01000488">
    <property type="protein sequence ID" value="EHJ07253.1"/>
    <property type="molecule type" value="Genomic_DNA"/>
</dbReference>
<dbReference type="InterPro" id="IPR000868">
    <property type="entry name" value="Isochorismatase-like_dom"/>
</dbReference>
<dbReference type="AlphaFoldDB" id="G5JKM2"/>
<reference evidence="2 3" key="1">
    <citation type="journal article" date="2012" name="BMC Genomics">
        <title>Comparative genomic analysis of the genus Staphylococcus including Staphylococcus aureus and its newly described sister species Staphylococcus simiae.</title>
        <authorList>
            <person name="Suzuki H."/>
            <person name="Lefebure T."/>
            <person name="Pavinski Bitar P."/>
            <person name="Stanhope M.J."/>
        </authorList>
    </citation>
    <scope>NUCLEOTIDE SEQUENCE [LARGE SCALE GENOMIC DNA]</scope>
    <source>
        <strain evidence="2 3">CCM 7213</strain>
    </source>
</reference>
<organism evidence="2 3">
    <name type="scientific">Staphylococcus simiae CCM 7213 = CCUG 51256</name>
    <dbReference type="NCBI Taxonomy" id="911238"/>
    <lineage>
        <taxon>Bacteria</taxon>
        <taxon>Bacillati</taxon>
        <taxon>Bacillota</taxon>
        <taxon>Bacilli</taxon>
        <taxon>Bacillales</taxon>
        <taxon>Staphylococcaceae</taxon>
        <taxon>Staphylococcus</taxon>
    </lineage>
</organism>
<sequence length="186" mass="21269">MTNRALLVVDYSNDFIADNGLLTCGKPGQAIEDFIVSRINHYHQTQDSIFFLMDLHYEQDSYHPESKLFPPHNIINTSGRELYGRVGDIYNQIKTQPNIHFIDKTRYDSFYGTTLDSLLRERHIKNIEIVGVCTDICILHTAISAYNLGYHISIPEHGVASFNQQGHDWALAHFKNALGAEVEQFI</sequence>
<dbReference type="SUPFAM" id="SSF52499">
    <property type="entry name" value="Isochorismatase-like hydrolases"/>
    <property type="match status" value="1"/>
</dbReference>
<name>G5JKM2_9STAP</name>
<dbReference type="InterPro" id="IPR036380">
    <property type="entry name" value="Isochorismatase-like_sf"/>
</dbReference>
<protein>
    <submittedName>
        <fullName evidence="2">Bifunctional pyrazinamidase/nicotinamidase</fullName>
    </submittedName>
</protein>
<dbReference type="Proteomes" id="UP000005413">
    <property type="component" value="Unassembled WGS sequence"/>
</dbReference>
<dbReference type="OrthoDB" id="9796485at2"/>
<dbReference type="PANTHER" id="PTHR47044">
    <property type="entry name" value="OS02G0276400 PROTEIN"/>
    <property type="match status" value="1"/>
</dbReference>
<dbReference type="RefSeq" id="WP_002464724.1">
    <property type="nucleotide sequence ID" value="NZ_AEUN01000488.1"/>
</dbReference>
<gene>
    <name evidence="2" type="ORF">SS7213T_10169</name>
</gene>
<keyword evidence="3" id="KW-1185">Reference proteome</keyword>
<feature type="domain" description="Isochorismatase-like" evidence="1">
    <location>
        <begin position="5"/>
        <end position="180"/>
    </location>
</feature>
<evidence type="ECO:0000313" key="3">
    <source>
        <dbReference type="Proteomes" id="UP000005413"/>
    </source>
</evidence>